<keyword evidence="4" id="KW-1185">Reference proteome</keyword>
<feature type="compositionally biased region" description="Polar residues" evidence="2">
    <location>
        <begin position="28"/>
        <end position="53"/>
    </location>
</feature>
<accession>G0SAL2</accession>
<dbReference type="GeneID" id="18258306"/>
<dbReference type="Proteomes" id="UP000008066">
    <property type="component" value="Unassembled WGS sequence"/>
</dbReference>
<sequence>MRAGSPAPSEASDTSSSYGPPPPPGLNRQLSEQQTKPPSFKLSSKQPGPSIPTTADLLIRDADEAAERSAALSASRQMWRLQTKEAVTRTLDNDILLPNRAEPGSRERKLEKRRELNEKLREFRERSPGVGEVDESVLMGGREMDAQEEWREMVRRREERRAEKERRREEVARAKRLEKEEKLREWREKERRVLNQLREIARERFGDGGQAP</sequence>
<evidence type="ECO:0000256" key="1">
    <source>
        <dbReference type="SAM" id="Coils"/>
    </source>
</evidence>
<name>G0SAL2_CHATD</name>
<dbReference type="AlphaFoldDB" id="G0SAL2"/>
<evidence type="ECO:0000313" key="3">
    <source>
        <dbReference type="EMBL" id="EGS19784.1"/>
    </source>
</evidence>
<dbReference type="EMBL" id="GL988043">
    <property type="protein sequence ID" value="EGS19784.1"/>
    <property type="molecule type" value="Genomic_DNA"/>
</dbReference>
<keyword evidence="1" id="KW-0175">Coiled coil</keyword>
<evidence type="ECO:0000313" key="4">
    <source>
        <dbReference type="Proteomes" id="UP000008066"/>
    </source>
</evidence>
<dbReference type="PANTHER" id="PTHR34117">
    <property type="entry name" value="STYLE CELL-CYCLE INHIBITOR 1"/>
    <property type="match status" value="1"/>
</dbReference>
<dbReference type="InterPro" id="IPR044688">
    <property type="entry name" value="SCI-1-like"/>
</dbReference>
<feature type="coiled-coil region" evidence="1">
    <location>
        <begin position="106"/>
        <end position="203"/>
    </location>
</feature>
<gene>
    <name evidence="3" type="ORF">CTHT_0042680</name>
</gene>
<reference evidence="3 4" key="1">
    <citation type="journal article" date="2011" name="Cell">
        <title>Insight into structure and assembly of the nuclear pore complex by utilizing the genome of a eukaryotic thermophile.</title>
        <authorList>
            <person name="Amlacher S."/>
            <person name="Sarges P."/>
            <person name="Flemming D."/>
            <person name="van Noort V."/>
            <person name="Kunze R."/>
            <person name="Devos D.P."/>
            <person name="Arumugam M."/>
            <person name="Bork P."/>
            <person name="Hurt E."/>
        </authorList>
    </citation>
    <scope>NUCLEOTIDE SEQUENCE [LARGE SCALE GENOMIC DNA]</scope>
    <source>
        <strain evidence="4">DSM 1495 / CBS 144.50 / IMI 039719</strain>
    </source>
</reference>
<protein>
    <submittedName>
        <fullName evidence="3">Uncharacterized protein</fullName>
    </submittedName>
</protein>
<feature type="region of interest" description="Disordered" evidence="2">
    <location>
        <begin position="1"/>
        <end position="54"/>
    </location>
</feature>
<dbReference type="PANTHER" id="PTHR34117:SF1">
    <property type="entry name" value="STYLE CELL-CYCLE INHIBITOR 1"/>
    <property type="match status" value="1"/>
</dbReference>
<dbReference type="OMA" id="RWNDGKM"/>
<dbReference type="eggNOG" id="ENOG502RA14">
    <property type="taxonomic scope" value="Eukaryota"/>
</dbReference>
<dbReference type="KEGG" id="cthr:CTHT_0042680"/>
<proteinExistence type="predicted"/>
<dbReference type="RefSeq" id="XP_006694669.1">
    <property type="nucleotide sequence ID" value="XM_006694606.1"/>
</dbReference>
<dbReference type="HOGENOM" id="CLU_1299562_0_0_1"/>
<evidence type="ECO:0000256" key="2">
    <source>
        <dbReference type="SAM" id="MobiDB-lite"/>
    </source>
</evidence>
<organism evidence="4">
    <name type="scientific">Chaetomium thermophilum (strain DSM 1495 / CBS 144.50 / IMI 039719)</name>
    <name type="common">Thermochaetoides thermophila</name>
    <dbReference type="NCBI Taxonomy" id="759272"/>
    <lineage>
        <taxon>Eukaryota</taxon>
        <taxon>Fungi</taxon>
        <taxon>Dikarya</taxon>
        <taxon>Ascomycota</taxon>
        <taxon>Pezizomycotina</taxon>
        <taxon>Sordariomycetes</taxon>
        <taxon>Sordariomycetidae</taxon>
        <taxon>Sordariales</taxon>
        <taxon>Chaetomiaceae</taxon>
        <taxon>Thermochaetoides</taxon>
    </lineage>
</organism>